<evidence type="ECO:0000313" key="1">
    <source>
        <dbReference type="EMBL" id="OJI87449.1"/>
    </source>
</evidence>
<dbReference type="STRING" id="767770.A0A1L9NDV6"/>
<sequence>MPHDLCTKGTFTEANELESQLQARQIDWAQSPAPFGSEQAWDCTAQEGVYCRSQCSNDTVTTQHTIQLIHSYDPAISRECAVATVHPRFTGRRRFFAANIGLFAQPEGGQIERVAWAAQTQQLTMGAIPDISDIKRHSVQVLGNGKRIELATGDWRSGVVAF</sequence>
<accession>A0A1L9NDV6</accession>
<name>A0A1L9NDV6_ASPTC</name>
<organism evidence="1 2">
    <name type="scientific">Aspergillus tubingensis (strain CBS 134.48)</name>
    <dbReference type="NCBI Taxonomy" id="767770"/>
    <lineage>
        <taxon>Eukaryota</taxon>
        <taxon>Fungi</taxon>
        <taxon>Dikarya</taxon>
        <taxon>Ascomycota</taxon>
        <taxon>Pezizomycotina</taxon>
        <taxon>Eurotiomycetes</taxon>
        <taxon>Eurotiomycetidae</taxon>
        <taxon>Eurotiales</taxon>
        <taxon>Aspergillaceae</taxon>
        <taxon>Aspergillus</taxon>
        <taxon>Aspergillus subgen. Circumdati</taxon>
    </lineage>
</organism>
<dbReference type="EMBL" id="KV878183">
    <property type="protein sequence ID" value="OJI87449.1"/>
    <property type="molecule type" value="Genomic_DNA"/>
</dbReference>
<gene>
    <name evidence="1" type="ORF">ASPTUDRAFT_207291</name>
</gene>
<protein>
    <submittedName>
        <fullName evidence="1">Uncharacterized protein</fullName>
    </submittedName>
</protein>
<keyword evidence="2" id="KW-1185">Reference proteome</keyword>
<dbReference type="Pfam" id="PF18951">
    <property type="entry name" value="DUF5695"/>
    <property type="match status" value="1"/>
</dbReference>
<dbReference type="VEuPathDB" id="FungiDB:ASPTUDRAFT_207291"/>
<evidence type="ECO:0000313" key="2">
    <source>
        <dbReference type="Proteomes" id="UP000184304"/>
    </source>
</evidence>
<reference evidence="2" key="1">
    <citation type="journal article" date="2017" name="Genome Biol.">
        <title>Comparative genomics reveals high biological diversity and specific adaptations in the industrially and medically important fungal genus Aspergillus.</title>
        <authorList>
            <person name="de Vries R.P."/>
            <person name="Riley R."/>
            <person name="Wiebenga A."/>
            <person name="Aguilar-Osorio G."/>
            <person name="Amillis S."/>
            <person name="Uchima C.A."/>
            <person name="Anderluh G."/>
            <person name="Asadollahi M."/>
            <person name="Askin M."/>
            <person name="Barry K."/>
            <person name="Battaglia E."/>
            <person name="Bayram O."/>
            <person name="Benocci T."/>
            <person name="Braus-Stromeyer S.A."/>
            <person name="Caldana C."/>
            <person name="Canovas D."/>
            <person name="Cerqueira G.C."/>
            <person name="Chen F."/>
            <person name="Chen W."/>
            <person name="Choi C."/>
            <person name="Clum A."/>
            <person name="Dos Santos R.A."/>
            <person name="Damasio A.R."/>
            <person name="Diallinas G."/>
            <person name="Emri T."/>
            <person name="Fekete E."/>
            <person name="Flipphi M."/>
            <person name="Freyberg S."/>
            <person name="Gallo A."/>
            <person name="Gournas C."/>
            <person name="Habgood R."/>
            <person name="Hainaut M."/>
            <person name="Harispe M.L."/>
            <person name="Henrissat B."/>
            <person name="Hilden K.S."/>
            <person name="Hope R."/>
            <person name="Hossain A."/>
            <person name="Karabika E."/>
            <person name="Karaffa L."/>
            <person name="Karanyi Z."/>
            <person name="Krasevec N."/>
            <person name="Kuo A."/>
            <person name="Kusch H."/>
            <person name="LaButti K."/>
            <person name="Lagendijk E.L."/>
            <person name="Lapidus A."/>
            <person name="Levasseur A."/>
            <person name="Lindquist E."/>
            <person name="Lipzen A."/>
            <person name="Logrieco A.F."/>
            <person name="MacCabe A."/>
            <person name="Maekelae M.R."/>
            <person name="Malavazi I."/>
            <person name="Melin P."/>
            <person name="Meyer V."/>
            <person name="Mielnichuk N."/>
            <person name="Miskei M."/>
            <person name="Molnar A.P."/>
            <person name="Mule G."/>
            <person name="Ngan C.Y."/>
            <person name="Orejas M."/>
            <person name="Orosz E."/>
            <person name="Ouedraogo J.P."/>
            <person name="Overkamp K.M."/>
            <person name="Park H.-S."/>
            <person name="Perrone G."/>
            <person name="Piumi F."/>
            <person name="Punt P.J."/>
            <person name="Ram A.F."/>
            <person name="Ramon A."/>
            <person name="Rauscher S."/>
            <person name="Record E."/>
            <person name="Riano-Pachon D.M."/>
            <person name="Robert V."/>
            <person name="Roehrig J."/>
            <person name="Ruller R."/>
            <person name="Salamov A."/>
            <person name="Salih N.S."/>
            <person name="Samson R.A."/>
            <person name="Sandor E."/>
            <person name="Sanguinetti M."/>
            <person name="Schuetze T."/>
            <person name="Sepcic K."/>
            <person name="Shelest E."/>
            <person name="Sherlock G."/>
            <person name="Sophianopoulou V."/>
            <person name="Squina F.M."/>
            <person name="Sun H."/>
            <person name="Susca A."/>
            <person name="Todd R.B."/>
            <person name="Tsang A."/>
            <person name="Unkles S.E."/>
            <person name="van de Wiele N."/>
            <person name="van Rossen-Uffink D."/>
            <person name="Oliveira J.V."/>
            <person name="Vesth T.C."/>
            <person name="Visser J."/>
            <person name="Yu J.-H."/>
            <person name="Zhou M."/>
            <person name="Andersen M.R."/>
            <person name="Archer D.B."/>
            <person name="Baker S.E."/>
            <person name="Benoit I."/>
            <person name="Brakhage A.A."/>
            <person name="Braus G.H."/>
            <person name="Fischer R."/>
            <person name="Frisvad J.C."/>
            <person name="Goldman G.H."/>
            <person name="Houbraken J."/>
            <person name="Oakley B."/>
            <person name="Pocsi I."/>
            <person name="Scazzocchio C."/>
            <person name="Seiboth B."/>
            <person name="vanKuyk P.A."/>
            <person name="Wortman J."/>
            <person name="Dyer P.S."/>
            <person name="Grigoriev I.V."/>
        </authorList>
    </citation>
    <scope>NUCLEOTIDE SEQUENCE [LARGE SCALE GENOMIC DNA]</scope>
    <source>
        <strain evidence="2">CBS 134.48</strain>
    </source>
</reference>
<dbReference type="InterPro" id="IPR043750">
    <property type="entry name" value="DUF5695"/>
</dbReference>
<dbReference type="AlphaFoldDB" id="A0A1L9NDV6"/>
<dbReference type="Proteomes" id="UP000184304">
    <property type="component" value="Unassembled WGS sequence"/>
</dbReference>
<proteinExistence type="predicted"/>